<accession>A0AAW2C9R4</accession>
<comment type="caution">
    <text evidence="2">The sequence shown here is derived from an EMBL/GenBank/DDBJ whole genome shotgun (WGS) entry which is preliminary data.</text>
</comment>
<protein>
    <recommendedName>
        <fullName evidence="4">Transmembrane protein</fullName>
    </recommendedName>
</protein>
<feature type="chain" id="PRO_5043867416" description="Transmembrane protein" evidence="1">
    <location>
        <begin position="27"/>
        <end position="72"/>
    </location>
</feature>
<reference evidence="2 3" key="1">
    <citation type="submission" date="2024-01" db="EMBL/GenBank/DDBJ databases">
        <title>A telomere-to-telomere, gap-free genome of sweet tea (Lithocarpus litseifolius).</title>
        <authorList>
            <person name="Zhou J."/>
        </authorList>
    </citation>
    <scope>NUCLEOTIDE SEQUENCE [LARGE SCALE GENOMIC DNA]</scope>
    <source>
        <strain evidence="2">Zhou-2022a</strain>
        <tissue evidence="2">Leaf</tissue>
    </source>
</reference>
<dbReference type="AlphaFoldDB" id="A0AAW2C9R4"/>
<evidence type="ECO:0008006" key="4">
    <source>
        <dbReference type="Google" id="ProtNLM"/>
    </source>
</evidence>
<keyword evidence="1" id="KW-0732">Signal</keyword>
<gene>
    <name evidence="2" type="ORF">SO802_024677</name>
</gene>
<dbReference type="EMBL" id="JAZDWU010000008">
    <property type="protein sequence ID" value="KAK9994974.1"/>
    <property type="molecule type" value="Genomic_DNA"/>
</dbReference>
<sequence>MASKKYITLVVLFILMLLFASSNVESTGVAESSKLGSKSGKLVRRLIYWNPGYPPHDSPWNHNCCTSTKADP</sequence>
<dbReference type="Proteomes" id="UP001459277">
    <property type="component" value="Unassembled WGS sequence"/>
</dbReference>
<name>A0AAW2C9R4_9ROSI</name>
<keyword evidence="3" id="KW-1185">Reference proteome</keyword>
<evidence type="ECO:0000256" key="1">
    <source>
        <dbReference type="SAM" id="SignalP"/>
    </source>
</evidence>
<proteinExistence type="predicted"/>
<organism evidence="2 3">
    <name type="scientific">Lithocarpus litseifolius</name>
    <dbReference type="NCBI Taxonomy" id="425828"/>
    <lineage>
        <taxon>Eukaryota</taxon>
        <taxon>Viridiplantae</taxon>
        <taxon>Streptophyta</taxon>
        <taxon>Embryophyta</taxon>
        <taxon>Tracheophyta</taxon>
        <taxon>Spermatophyta</taxon>
        <taxon>Magnoliopsida</taxon>
        <taxon>eudicotyledons</taxon>
        <taxon>Gunneridae</taxon>
        <taxon>Pentapetalae</taxon>
        <taxon>rosids</taxon>
        <taxon>fabids</taxon>
        <taxon>Fagales</taxon>
        <taxon>Fagaceae</taxon>
        <taxon>Lithocarpus</taxon>
    </lineage>
</organism>
<evidence type="ECO:0000313" key="2">
    <source>
        <dbReference type="EMBL" id="KAK9994974.1"/>
    </source>
</evidence>
<evidence type="ECO:0000313" key="3">
    <source>
        <dbReference type="Proteomes" id="UP001459277"/>
    </source>
</evidence>
<feature type="signal peptide" evidence="1">
    <location>
        <begin position="1"/>
        <end position="26"/>
    </location>
</feature>